<dbReference type="InterPro" id="IPR020569">
    <property type="entry name" value="UPF0029_Impact_CS"/>
</dbReference>
<dbReference type="InterPro" id="IPR001498">
    <property type="entry name" value="Impact_N"/>
</dbReference>
<gene>
    <name evidence="4" type="ORF">GCM10009817_00720</name>
</gene>
<comment type="similarity">
    <text evidence="1">Belongs to the IMPACT family.</text>
</comment>
<dbReference type="InterPro" id="IPR036956">
    <property type="entry name" value="Impact_N_sf"/>
</dbReference>
<comment type="caution">
    <text evidence="4">The sequence shown here is derived from an EMBL/GenBank/DDBJ whole genome shotgun (WGS) entry which is preliminary data.</text>
</comment>
<dbReference type="PANTHER" id="PTHR16301">
    <property type="entry name" value="IMPACT-RELATED"/>
    <property type="match status" value="1"/>
</dbReference>
<evidence type="ECO:0000313" key="4">
    <source>
        <dbReference type="EMBL" id="GAA1964816.1"/>
    </source>
</evidence>
<sequence>MTGPTPSTPSRPLRYLTLAAPATAELEVRRSRFICDVAPASSEEAARAFVEQVRSTSRDARHHCTAYVLGADGATLRSNDDGEPSGTAGAPMLDVLRGRGLTDVVAVVTRWFGGTLLGTGGLIRAYGDAVSLALDGATVVARELREACSSTSTTRPDHGWSTHCAPSPASMSRPSTTSRTGSGSTLPLPPRRWRTWSGPSRP</sequence>
<evidence type="ECO:0000256" key="1">
    <source>
        <dbReference type="ARBA" id="ARBA00007665"/>
    </source>
</evidence>
<dbReference type="InterPro" id="IPR020568">
    <property type="entry name" value="Ribosomal_Su5_D2-typ_SF"/>
</dbReference>
<name>A0ABN2R7G0_9MICO</name>
<dbReference type="PANTHER" id="PTHR16301:SF20">
    <property type="entry name" value="IMPACT FAMILY MEMBER YIGZ"/>
    <property type="match status" value="1"/>
</dbReference>
<reference evidence="4 5" key="1">
    <citation type="journal article" date="2019" name="Int. J. Syst. Evol. Microbiol.">
        <title>The Global Catalogue of Microorganisms (GCM) 10K type strain sequencing project: providing services to taxonomists for standard genome sequencing and annotation.</title>
        <authorList>
            <consortium name="The Broad Institute Genomics Platform"/>
            <consortium name="The Broad Institute Genome Sequencing Center for Infectious Disease"/>
            <person name="Wu L."/>
            <person name="Ma J."/>
        </authorList>
    </citation>
    <scope>NUCLEOTIDE SEQUENCE [LARGE SCALE GENOMIC DNA]</scope>
    <source>
        <strain evidence="4 5">JCM 15628</strain>
    </source>
</reference>
<protein>
    <recommendedName>
        <fullName evidence="3">Impact N-terminal domain-containing protein</fullName>
    </recommendedName>
</protein>
<evidence type="ECO:0000259" key="3">
    <source>
        <dbReference type="Pfam" id="PF01205"/>
    </source>
</evidence>
<feature type="compositionally biased region" description="Low complexity" evidence="2">
    <location>
        <begin position="165"/>
        <end position="186"/>
    </location>
</feature>
<proteinExistence type="inferred from homology"/>
<dbReference type="RefSeq" id="WP_344057285.1">
    <property type="nucleotide sequence ID" value="NZ_BAAAPU010000001.1"/>
</dbReference>
<keyword evidence="5" id="KW-1185">Reference proteome</keyword>
<dbReference type="SUPFAM" id="SSF54211">
    <property type="entry name" value="Ribosomal protein S5 domain 2-like"/>
    <property type="match status" value="1"/>
</dbReference>
<dbReference type="Pfam" id="PF01205">
    <property type="entry name" value="Impact_N"/>
    <property type="match status" value="1"/>
</dbReference>
<organism evidence="4 5">
    <name type="scientific">Terrabacter lapilli</name>
    <dbReference type="NCBI Taxonomy" id="436231"/>
    <lineage>
        <taxon>Bacteria</taxon>
        <taxon>Bacillati</taxon>
        <taxon>Actinomycetota</taxon>
        <taxon>Actinomycetes</taxon>
        <taxon>Micrococcales</taxon>
        <taxon>Intrasporangiaceae</taxon>
        <taxon>Terrabacter</taxon>
    </lineage>
</organism>
<feature type="region of interest" description="Disordered" evidence="2">
    <location>
        <begin position="149"/>
        <end position="202"/>
    </location>
</feature>
<dbReference type="InterPro" id="IPR023582">
    <property type="entry name" value="Impact"/>
</dbReference>
<dbReference type="PROSITE" id="PS00910">
    <property type="entry name" value="UPF0029"/>
    <property type="match status" value="1"/>
</dbReference>
<accession>A0ABN2R7G0</accession>
<evidence type="ECO:0000256" key="2">
    <source>
        <dbReference type="SAM" id="MobiDB-lite"/>
    </source>
</evidence>
<dbReference type="EMBL" id="BAAAPU010000001">
    <property type="protein sequence ID" value="GAA1964816.1"/>
    <property type="molecule type" value="Genomic_DNA"/>
</dbReference>
<dbReference type="Gene3D" id="3.30.230.30">
    <property type="entry name" value="Impact, N-terminal domain"/>
    <property type="match status" value="1"/>
</dbReference>
<feature type="domain" description="Impact N-terminal" evidence="3">
    <location>
        <begin position="29"/>
        <end position="134"/>
    </location>
</feature>
<evidence type="ECO:0000313" key="5">
    <source>
        <dbReference type="Proteomes" id="UP001500013"/>
    </source>
</evidence>
<dbReference type="Proteomes" id="UP001500013">
    <property type="component" value="Unassembled WGS sequence"/>
</dbReference>